<feature type="transmembrane region" description="Helical" evidence="2">
    <location>
        <begin position="173"/>
        <end position="193"/>
    </location>
</feature>
<feature type="compositionally biased region" description="Low complexity" evidence="1">
    <location>
        <begin position="463"/>
        <end position="508"/>
    </location>
</feature>
<protein>
    <recommendedName>
        <fullName evidence="5">TrbL/VirB6 plasmid conjugal transfer protein</fullName>
    </recommendedName>
</protein>
<proteinExistence type="predicted"/>
<evidence type="ECO:0000256" key="2">
    <source>
        <dbReference type="SAM" id="Phobius"/>
    </source>
</evidence>
<accession>A0A4Q7ZDN8</accession>
<dbReference type="RefSeq" id="WP_130507999.1">
    <property type="nucleotide sequence ID" value="NZ_SHKY01000001.1"/>
</dbReference>
<keyword evidence="2" id="KW-1133">Transmembrane helix</keyword>
<feature type="transmembrane region" description="Helical" evidence="2">
    <location>
        <begin position="149"/>
        <end position="167"/>
    </location>
</feature>
<dbReference type="PRINTS" id="PR01217">
    <property type="entry name" value="PRICHEXTENSN"/>
</dbReference>
<feature type="compositionally biased region" description="Polar residues" evidence="1">
    <location>
        <begin position="424"/>
        <end position="436"/>
    </location>
</feature>
<feature type="transmembrane region" description="Helical" evidence="2">
    <location>
        <begin position="234"/>
        <end position="259"/>
    </location>
</feature>
<dbReference type="Proteomes" id="UP000292564">
    <property type="component" value="Unassembled WGS sequence"/>
</dbReference>
<feature type="region of interest" description="Disordered" evidence="1">
    <location>
        <begin position="305"/>
        <end position="586"/>
    </location>
</feature>
<dbReference type="InterPro" id="IPR045782">
    <property type="entry name" value="TrbL_3"/>
</dbReference>
<evidence type="ECO:0000256" key="1">
    <source>
        <dbReference type="SAM" id="MobiDB-lite"/>
    </source>
</evidence>
<dbReference type="OrthoDB" id="3417255at2"/>
<name>A0A4Q7ZDN8_9ACTN</name>
<reference evidence="3 4" key="1">
    <citation type="submission" date="2019-02" db="EMBL/GenBank/DDBJ databases">
        <title>Sequencing the genomes of 1000 actinobacteria strains.</title>
        <authorList>
            <person name="Klenk H.-P."/>
        </authorList>
    </citation>
    <scope>NUCLEOTIDE SEQUENCE [LARGE SCALE GENOMIC DNA]</scope>
    <source>
        <strain evidence="3 4">DSM 45162</strain>
    </source>
</reference>
<comment type="caution">
    <text evidence="3">The sequence shown here is derived from an EMBL/GenBank/DDBJ whole genome shotgun (WGS) entry which is preliminary data.</text>
</comment>
<keyword evidence="4" id="KW-1185">Reference proteome</keyword>
<feature type="compositionally biased region" description="Low complexity" evidence="1">
    <location>
        <begin position="362"/>
        <end position="403"/>
    </location>
</feature>
<sequence length="586" mass="59522">MFDIPGQIRKAISEFLLWVAKTGLKPVMDILGRTALSTPDLTGSAHVKAVWTTSLVAANGIYVLFIIAGGFIVASRETVQSQYGFKQIAPRLVLGAVISNVSLILCGKAIEAANALTAAIAGQGVDGPTAADAILGILDQPLNGTNPNILLAVLVIAVVVLSIVVVITFLLRIALLVVLVGVAPLALACHATPPTEGIAYVWWRAFFACLGLQLAQAVVVLATVKVFLTPSGLVLLGVPATASGLLGVLVCVTMLWLLVKLPGLMKQFVLAPLGLRSQGRGLIGQLLQAYVMVKTLGTAAGFIGKGSHPARTAARQRAATTSNGARPSTARPVSATRGRAGTPRPAPVRPSPPGPVAFSNSPTTQTPPAAPAGTTGAPTFSHPQQPATPAATPTAPASAAPFSHPNPPQPTTTGPVGRAAPVAFSNTTPGPASLTPTGPPPAATFSNPQRPQSAPRRPPAPVTPVFSSAPPNPRTRPTAASRPTAAPRSAASRAAPSPVTKAPAAPRRSPSPSPAAQPSPRPSPTPRPTPAASPPPSPPSAPRPRGSAAPVFRPAASSPPPSRRAEASSPPSPPPARRRPREGGGK</sequence>
<dbReference type="EMBL" id="SHKY01000001">
    <property type="protein sequence ID" value="RZU48812.1"/>
    <property type="molecule type" value="Genomic_DNA"/>
</dbReference>
<evidence type="ECO:0008006" key="5">
    <source>
        <dbReference type="Google" id="ProtNLM"/>
    </source>
</evidence>
<keyword evidence="2" id="KW-0472">Membrane</keyword>
<feature type="transmembrane region" description="Helical" evidence="2">
    <location>
        <begin position="49"/>
        <end position="74"/>
    </location>
</feature>
<feature type="compositionally biased region" description="Pro residues" evidence="1">
    <location>
        <begin position="344"/>
        <end position="355"/>
    </location>
</feature>
<feature type="compositionally biased region" description="Low complexity" evidence="1">
    <location>
        <begin position="310"/>
        <end position="321"/>
    </location>
</feature>
<feature type="compositionally biased region" description="Pro residues" evidence="1">
    <location>
        <begin position="509"/>
        <end position="542"/>
    </location>
</feature>
<dbReference type="Pfam" id="PF19590">
    <property type="entry name" value="TrbL_3"/>
    <property type="match status" value="1"/>
</dbReference>
<evidence type="ECO:0000313" key="3">
    <source>
        <dbReference type="EMBL" id="RZU48812.1"/>
    </source>
</evidence>
<dbReference type="AlphaFoldDB" id="A0A4Q7ZDN8"/>
<organism evidence="3 4">
    <name type="scientific">Krasilnikovia cinnamomea</name>
    <dbReference type="NCBI Taxonomy" id="349313"/>
    <lineage>
        <taxon>Bacteria</taxon>
        <taxon>Bacillati</taxon>
        <taxon>Actinomycetota</taxon>
        <taxon>Actinomycetes</taxon>
        <taxon>Micromonosporales</taxon>
        <taxon>Micromonosporaceae</taxon>
        <taxon>Krasilnikovia</taxon>
    </lineage>
</organism>
<feature type="transmembrane region" description="Helical" evidence="2">
    <location>
        <begin position="205"/>
        <end position="228"/>
    </location>
</feature>
<gene>
    <name evidence="3" type="ORF">EV385_0537</name>
</gene>
<keyword evidence="2" id="KW-0812">Transmembrane</keyword>
<evidence type="ECO:0000313" key="4">
    <source>
        <dbReference type="Proteomes" id="UP000292564"/>
    </source>
</evidence>
<feature type="compositionally biased region" description="Low complexity" evidence="1">
    <location>
        <begin position="543"/>
        <end position="556"/>
    </location>
</feature>